<evidence type="ECO:0000256" key="6">
    <source>
        <dbReference type="ARBA" id="ARBA00022847"/>
    </source>
</evidence>
<dbReference type="Pfam" id="PF06379">
    <property type="entry name" value="RhaT"/>
    <property type="match status" value="1"/>
</dbReference>
<evidence type="ECO:0000313" key="10">
    <source>
        <dbReference type="EMBL" id="ATC63343.1"/>
    </source>
</evidence>
<keyword evidence="4" id="KW-0762">Sugar transport</keyword>
<feature type="transmembrane region" description="Helical" evidence="9">
    <location>
        <begin position="76"/>
        <end position="94"/>
    </location>
</feature>
<keyword evidence="5 9" id="KW-0812">Transmembrane</keyword>
<name>A0A290Q4L5_9BACT</name>
<evidence type="ECO:0000256" key="2">
    <source>
        <dbReference type="ARBA" id="ARBA00022475"/>
    </source>
</evidence>
<keyword evidence="3" id="KW-0997">Cell inner membrane</keyword>
<dbReference type="InterPro" id="IPR004673">
    <property type="entry name" value="L-rhamnose-proton_sym_RhaT"/>
</dbReference>
<feature type="transmembrane region" description="Helical" evidence="9">
    <location>
        <begin position="36"/>
        <end position="56"/>
    </location>
</feature>
<evidence type="ECO:0000256" key="5">
    <source>
        <dbReference type="ARBA" id="ARBA00022692"/>
    </source>
</evidence>
<gene>
    <name evidence="10" type="ORF">CMV30_04900</name>
</gene>
<reference evidence="10 11" key="1">
    <citation type="submission" date="2017-09" db="EMBL/GenBank/DDBJ databases">
        <title>Complete genome sequence of Verrucomicrobial strain HZ-65, isolated from freshwater.</title>
        <authorList>
            <person name="Choi A."/>
        </authorList>
    </citation>
    <scope>NUCLEOTIDE SEQUENCE [LARGE SCALE GENOMIC DNA]</scope>
    <source>
        <strain evidence="10 11">HZ-65</strain>
    </source>
</reference>
<sequence length="359" mass="38159">MTPNPLLGTALHTIGAASAALCYSPQRFVHKWAWQTYWLVQAAFCWLILPWVFAYFCIPNLGEVLAAAPRDAMIKSYLFGALYGIGGIAFGVSIRYIGFSLTYAIAIGVSCVGGTFIGPFLAGNLSGIVSQNGFTYVLVGVLIGAVAMLFTGLAGFQKEKELGAGDYQVSDFNPRVGIPICLLAGVLSAVYSLAIGAGDPITQLALTHGAGDFAFTANYLFSNPGAFTTTLFYAGWLSLKNKTSGEFFGTADGTGLIKNYLLAALTGLLWYLQFFFYGLGHDRMGTLGFSSWAIHMIILILLSCGFGVAIGEWKKCRVSTKRLITFAVALLVIAVGFITHGNKIATDTAPTPPATSSGH</sequence>
<evidence type="ECO:0000256" key="9">
    <source>
        <dbReference type="SAM" id="Phobius"/>
    </source>
</evidence>
<evidence type="ECO:0000256" key="8">
    <source>
        <dbReference type="ARBA" id="ARBA00023136"/>
    </source>
</evidence>
<keyword evidence="1" id="KW-0813">Transport</keyword>
<dbReference type="OrthoDB" id="9790043at2"/>
<keyword evidence="2" id="KW-1003">Cell membrane</keyword>
<dbReference type="RefSeq" id="WP_096054975.1">
    <property type="nucleotide sequence ID" value="NZ_CP023344.1"/>
</dbReference>
<feature type="transmembrane region" description="Helical" evidence="9">
    <location>
        <begin position="176"/>
        <end position="197"/>
    </location>
</feature>
<dbReference type="Proteomes" id="UP000217265">
    <property type="component" value="Chromosome"/>
</dbReference>
<protein>
    <submittedName>
        <fullName evidence="10">Rhamnose:proton symporter</fullName>
    </submittedName>
</protein>
<feature type="transmembrane region" description="Helical" evidence="9">
    <location>
        <begin position="6"/>
        <end position="24"/>
    </location>
</feature>
<keyword evidence="11" id="KW-1185">Reference proteome</keyword>
<evidence type="ECO:0000256" key="4">
    <source>
        <dbReference type="ARBA" id="ARBA00022597"/>
    </source>
</evidence>
<keyword evidence="6" id="KW-0769">Symport</keyword>
<feature type="transmembrane region" description="Helical" evidence="9">
    <location>
        <begin position="217"/>
        <end position="239"/>
    </location>
</feature>
<dbReference type="EMBL" id="CP023344">
    <property type="protein sequence ID" value="ATC63343.1"/>
    <property type="molecule type" value="Genomic_DNA"/>
</dbReference>
<dbReference type="GO" id="GO:0015293">
    <property type="term" value="F:symporter activity"/>
    <property type="evidence" value="ECO:0007669"/>
    <property type="project" value="UniProtKB-KW"/>
</dbReference>
<dbReference type="AlphaFoldDB" id="A0A290Q4L5"/>
<accession>A0A290Q4L5</accession>
<organism evidence="10 11">
    <name type="scientific">Nibricoccus aquaticus</name>
    <dbReference type="NCBI Taxonomy" id="2576891"/>
    <lineage>
        <taxon>Bacteria</taxon>
        <taxon>Pseudomonadati</taxon>
        <taxon>Verrucomicrobiota</taxon>
        <taxon>Opitutia</taxon>
        <taxon>Opitutales</taxon>
        <taxon>Opitutaceae</taxon>
        <taxon>Nibricoccus</taxon>
    </lineage>
</organism>
<evidence type="ECO:0000256" key="7">
    <source>
        <dbReference type="ARBA" id="ARBA00022989"/>
    </source>
</evidence>
<dbReference type="GO" id="GO:0016020">
    <property type="term" value="C:membrane"/>
    <property type="evidence" value="ECO:0007669"/>
    <property type="project" value="InterPro"/>
</dbReference>
<feature type="transmembrane region" description="Helical" evidence="9">
    <location>
        <begin position="134"/>
        <end position="156"/>
    </location>
</feature>
<evidence type="ECO:0000256" key="3">
    <source>
        <dbReference type="ARBA" id="ARBA00022519"/>
    </source>
</evidence>
<feature type="transmembrane region" description="Helical" evidence="9">
    <location>
        <begin position="260"/>
        <end position="280"/>
    </location>
</feature>
<dbReference type="GO" id="GO:0015153">
    <property type="term" value="F:rhamnose transmembrane transporter activity"/>
    <property type="evidence" value="ECO:0007669"/>
    <property type="project" value="InterPro"/>
</dbReference>
<feature type="transmembrane region" description="Helical" evidence="9">
    <location>
        <begin position="323"/>
        <end position="341"/>
    </location>
</feature>
<evidence type="ECO:0000256" key="1">
    <source>
        <dbReference type="ARBA" id="ARBA00022448"/>
    </source>
</evidence>
<proteinExistence type="predicted"/>
<evidence type="ECO:0000313" key="11">
    <source>
        <dbReference type="Proteomes" id="UP000217265"/>
    </source>
</evidence>
<feature type="transmembrane region" description="Helical" evidence="9">
    <location>
        <begin position="292"/>
        <end position="311"/>
    </location>
</feature>
<keyword evidence="7 9" id="KW-1133">Transmembrane helix</keyword>
<keyword evidence="8 9" id="KW-0472">Membrane</keyword>
<feature type="transmembrane region" description="Helical" evidence="9">
    <location>
        <begin position="101"/>
        <end position="122"/>
    </location>
</feature>
<dbReference type="KEGG" id="vbh:CMV30_04900"/>